<dbReference type="Gene3D" id="3.30.710.10">
    <property type="entry name" value="Potassium Channel Kv1.1, Chain A"/>
    <property type="match status" value="1"/>
</dbReference>
<name>A0A2N1NYE1_9GLOM</name>
<organism evidence="3 4">
    <name type="scientific">Rhizophagus irregularis</name>
    <dbReference type="NCBI Taxonomy" id="588596"/>
    <lineage>
        <taxon>Eukaryota</taxon>
        <taxon>Fungi</taxon>
        <taxon>Fungi incertae sedis</taxon>
        <taxon>Mucoromycota</taxon>
        <taxon>Glomeromycotina</taxon>
        <taxon>Glomeromycetes</taxon>
        <taxon>Glomerales</taxon>
        <taxon>Glomeraceae</taxon>
        <taxon>Rhizophagus</taxon>
    </lineage>
</organism>
<reference evidence="3 4" key="1">
    <citation type="submission" date="2016-04" db="EMBL/GenBank/DDBJ databases">
        <title>Genome analyses suggest a sexual origin of heterokaryosis in a supposedly ancient asexual fungus.</title>
        <authorList>
            <person name="Ropars J."/>
            <person name="Sedzielewska K."/>
            <person name="Noel J."/>
            <person name="Charron P."/>
            <person name="Farinelli L."/>
            <person name="Marton T."/>
            <person name="Kruger M."/>
            <person name="Pelin A."/>
            <person name="Brachmann A."/>
            <person name="Corradi N."/>
        </authorList>
    </citation>
    <scope>NUCLEOTIDE SEQUENCE [LARGE SCALE GENOMIC DNA]</scope>
    <source>
        <strain evidence="3 4">C2</strain>
    </source>
</reference>
<gene>
    <name evidence="3" type="ORF">RhiirC2_769770</name>
</gene>
<feature type="region of interest" description="Disordered" evidence="1">
    <location>
        <begin position="149"/>
        <end position="170"/>
    </location>
</feature>
<comment type="caution">
    <text evidence="3">The sequence shown here is derived from an EMBL/GenBank/DDBJ whole genome shotgun (WGS) entry which is preliminary data.</text>
</comment>
<dbReference type="PROSITE" id="PS50097">
    <property type="entry name" value="BTB"/>
    <property type="match status" value="1"/>
</dbReference>
<dbReference type="InterPro" id="IPR011333">
    <property type="entry name" value="SKP1/BTB/POZ_sf"/>
</dbReference>
<feature type="domain" description="BTB" evidence="2">
    <location>
        <begin position="24"/>
        <end position="60"/>
    </location>
</feature>
<accession>A0A2N1NYE1</accession>
<protein>
    <recommendedName>
        <fullName evidence="2">BTB domain-containing protein</fullName>
    </recommendedName>
</protein>
<reference evidence="3 4" key="2">
    <citation type="submission" date="2017-10" db="EMBL/GenBank/DDBJ databases">
        <title>Extensive intraspecific genome diversity in a model arbuscular mycorrhizal fungus.</title>
        <authorList>
            <person name="Chen E.C.H."/>
            <person name="Morin E."/>
            <person name="Baudet D."/>
            <person name="Noel J."/>
            <person name="Ndikumana S."/>
            <person name="Charron P."/>
            <person name="St-Onge C."/>
            <person name="Giorgi J."/>
            <person name="Grigoriev I.V."/>
            <person name="Roux C."/>
            <person name="Martin F.M."/>
            <person name="Corradi N."/>
        </authorList>
    </citation>
    <scope>NUCLEOTIDE SEQUENCE [LARGE SCALE GENOMIC DNA]</scope>
    <source>
        <strain evidence="3 4">C2</strain>
    </source>
</reference>
<dbReference type="Pfam" id="PF00651">
    <property type="entry name" value="BTB"/>
    <property type="match status" value="1"/>
</dbReference>
<dbReference type="VEuPathDB" id="FungiDB:RhiirA1_536103"/>
<evidence type="ECO:0000259" key="2">
    <source>
        <dbReference type="PROSITE" id="PS50097"/>
    </source>
</evidence>
<dbReference type="InterPro" id="IPR000210">
    <property type="entry name" value="BTB/POZ_dom"/>
</dbReference>
<evidence type="ECO:0000256" key="1">
    <source>
        <dbReference type="SAM" id="MobiDB-lite"/>
    </source>
</evidence>
<evidence type="ECO:0000313" key="3">
    <source>
        <dbReference type="EMBL" id="PKK78841.1"/>
    </source>
</evidence>
<dbReference type="EMBL" id="LLXL01000066">
    <property type="protein sequence ID" value="PKK78841.1"/>
    <property type="molecule type" value="Genomic_DNA"/>
</dbReference>
<proteinExistence type="predicted"/>
<dbReference type="VEuPathDB" id="FungiDB:FUN_017689"/>
<dbReference type="Proteomes" id="UP000233469">
    <property type="component" value="Unassembled WGS sequence"/>
</dbReference>
<dbReference type="SUPFAM" id="SSF54695">
    <property type="entry name" value="POZ domain"/>
    <property type="match status" value="1"/>
</dbReference>
<evidence type="ECO:0000313" key="4">
    <source>
        <dbReference type="Proteomes" id="UP000233469"/>
    </source>
</evidence>
<dbReference type="VEuPathDB" id="FungiDB:RhiirFUN_023026"/>
<sequence>MTSMKLFDRLSEDLGQLLEKEENYDMVIHVGGEENKKEFKAHSLILSTRSSYFKSALNNHWTIKQHDVLEFINDNFDEYCKNRRKICNEAVKATNICRNGKSVYNKLFNLNRNMMISEFKSSEPTSRSIKESKEIRRLVSELYNKTNAKEKNKKENQKITEDRKSDDTKMNLDDDKVTIGAFTGQMDMFFSIENVNEFCEEKIQNVNHYATISKEIVESGLEIKLEEILQLLSECEKTMKDRDSKVNKLLEDLESVGMDWDPDNTP</sequence>
<dbReference type="AlphaFoldDB" id="A0A2N1NYE1"/>